<feature type="region of interest" description="Disordered" evidence="1">
    <location>
        <begin position="241"/>
        <end position="332"/>
    </location>
</feature>
<feature type="compositionally biased region" description="Pro residues" evidence="1">
    <location>
        <begin position="1211"/>
        <end position="1224"/>
    </location>
</feature>
<dbReference type="OrthoDB" id="5416983at2759"/>
<dbReference type="Pfam" id="PF10791">
    <property type="entry name" value="F1F0-ATPsyn_F"/>
    <property type="match status" value="1"/>
</dbReference>
<feature type="compositionally biased region" description="Basic and acidic residues" evidence="1">
    <location>
        <begin position="1268"/>
        <end position="1278"/>
    </location>
</feature>
<dbReference type="PANTHER" id="PTHR28161:SF1">
    <property type="entry name" value="ATP SYNTHASE SUBUNIT F, MITOCHONDRIAL"/>
    <property type="match status" value="1"/>
</dbReference>
<feature type="region of interest" description="Disordered" evidence="1">
    <location>
        <begin position="348"/>
        <end position="777"/>
    </location>
</feature>
<feature type="compositionally biased region" description="Basic and acidic residues" evidence="1">
    <location>
        <begin position="626"/>
        <end position="645"/>
    </location>
</feature>
<feature type="region of interest" description="Disordered" evidence="1">
    <location>
        <begin position="110"/>
        <end position="134"/>
    </location>
</feature>
<feature type="compositionally biased region" description="Basic and acidic residues" evidence="1">
    <location>
        <begin position="1139"/>
        <end position="1154"/>
    </location>
</feature>
<feature type="compositionally biased region" description="Basic and acidic residues" evidence="1">
    <location>
        <begin position="1091"/>
        <end position="1104"/>
    </location>
</feature>
<evidence type="ECO:0000313" key="3">
    <source>
        <dbReference type="Proteomes" id="UP000554235"/>
    </source>
</evidence>
<dbReference type="GO" id="GO:0046933">
    <property type="term" value="F:proton-transporting ATP synthase activity, rotational mechanism"/>
    <property type="evidence" value="ECO:0007669"/>
    <property type="project" value="TreeGrafter"/>
</dbReference>
<evidence type="ECO:0000313" key="2">
    <source>
        <dbReference type="EMBL" id="KAF4464040.1"/>
    </source>
</evidence>
<feature type="compositionally biased region" description="Polar residues" evidence="1">
    <location>
        <begin position="840"/>
        <end position="858"/>
    </location>
</feature>
<dbReference type="PANTHER" id="PTHR28161">
    <property type="entry name" value="ATP SYNTHASE SUBUNIT F, MITOCHONDRIAL"/>
    <property type="match status" value="1"/>
</dbReference>
<feature type="compositionally biased region" description="Basic and acidic residues" evidence="1">
    <location>
        <begin position="1405"/>
        <end position="1423"/>
    </location>
</feature>
<feature type="compositionally biased region" description="Pro residues" evidence="1">
    <location>
        <begin position="1184"/>
        <end position="1195"/>
    </location>
</feature>
<organism evidence="2 3">
    <name type="scientific">Fusarium albosuccineum</name>
    <dbReference type="NCBI Taxonomy" id="1237068"/>
    <lineage>
        <taxon>Eukaryota</taxon>
        <taxon>Fungi</taxon>
        <taxon>Dikarya</taxon>
        <taxon>Ascomycota</taxon>
        <taxon>Pezizomycotina</taxon>
        <taxon>Sordariomycetes</taxon>
        <taxon>Hypocreomycetidae</taxon>
        <taxon>Hypocreales</taxon>
        <taxon>Nectriaceae</taxon>
        <taxon>Fusarium</taxon>
        <taxon>Fusarium decemcellulare species complex</taxon>
    </lineage>
</organism>
<feature type="compositionally biased region" description="Polar residues" evidence="1">
    <location>
        <begin position="385"/>
        <end position="395"/>
    </location>
</feature>
<feature type="compositionally biased region" description="Polar residues" evidence="1">
    <location>
        <begin position="724"/>
        <end position="734"/>
    </location>
</feature>
<feature type="compositionally biased region" description="Polar residues" evidence="1">
    <location>
        <begin position="515"/>
        <end position="527"/>
    </location>
</feature>
<feature type="compositionally biased region" description="Polar residues" evidence="1">
    <location>
        <begin position="1442"/>
        <end position="1456"/>
    </location>
</feature>
<protein>
    <recommendedName>
        <fullName evidence="4">ATP synthase subunit f, mitochondrial</fullName>
    </recommendedName>
</protein>
<sequence>MSFVTRRALSTLIPPKGSIGLTEFDQTQAIGAAPDAIRMQRVVSFYEKLPRGAAPEVKAKGIIGRYQAKHFGKNPSVKPIIHAIVFLVTIGYAQNYYFHLPQFGAKPNLAPSSQVSRLPSTSPNPSAAVTPGTSKPHLTTQLTHLSLLVTLLPISSPRLSDRARNPGRFAPERRSASLPATSPLLLPRLEPEIKSLSYFRRPPRPASDETTARLGGETLHKGFLRLPHERRIPRRMMATEAAVDKAADATASQSQPAPDAQNVDPVRSNLNGSAGNDDIENKHITSVEDHLNSADASASGGSDTEASRADGRSKDGDRGHGRTGSSVKKPATFKAVSVNKTFLAAKANAGSTTTKTADKPPTGSSTPPTSSATLSSSRPRLIAKTGSSTRDSSPRFSGGANGGKPGAAPDASAVWNKNRPAPPPEPKKFTDEELKKYGIHMASRLNEDDAQGQNKWADIDDDDDDWAPEAITWGDGTKTTLPHPDEHPPPGSDNGSVASKGKSFEKPRSPAPPISVSSPLAKSSNLAQGKGLVLKSGSQEKPTLVAKPPAPPPPVKSPWATLPPVEKSSPIPEQAQLARTSSREPPHFKGMTPPPPKEIAADDFNRSAWRDGPSHGNRELYNSHSGRYEPVLDNRRGSMRMEQHPKHPSLLQRPPPSDYPAEPSGAFQTSRVSQDAPFARRRGSSNVSGGSGSFMRMNKGNDGPMPPPELLGARRTSFAGSVDSPVSPNLSVSTHGPPRQAGWMQRASPRAAFATPHQAGPPLEPIPGPPPPLPPVVDEVEYQKKLMRERVELARKRRQEEEAREEAERRERIQKKLDAMGPAPEKKTDKKEVPAKSDDASQPTQIQQRDASESPTESQEGEKSATVLSARQQAPELDAKGGSPNHAHPSAAAPRRVSHSQEAKPADLWGAAAASRQERVASSWGAGSQPQSRNVWGSPNNDRGLGNGTFNPDLGRLPAASQGSKGPAPIAPPGAARQPSQGRSQPPAPIGSGPSRYGPPGPHITPGPDVASKWVAAVSDNDKKLSAARLAERVERERQLSERGLSIEDAQPTIKDTWRPVHAPGDGTRRPVEPHGQPEPQTHPARPWRTPGEETKAAPSREELAAPGNAGVLGAGGSSILSQTGKGAASQGRTSRFFPMKDSRDGGSHAEPSRSKSPTPPPPTMEGHPAYEGDVMRPHVSLPKPHPVVKLPPPMAASQAPPARPQFGWANPPPFKDPTRPPVSPHRAPLTAGEATQEKWQNRINSLLNGARSPPQRSIGVDPASKSALDHHVTHHDSATVSLPGAGAPPQAIKGRSSPFTKPMAEECFEEQEMGSLPQIRLPHKAPEAAWQPALAQNKPLPKKFAVQPAVMEPYYFPADVVGGGNAMKIQFPGMTEPKIVTIPFSATRGGRGSHLRSGPRHRGSGHERRGGKRDVSSSRGEHPTTSSSRGGRGGYRARGSDNWSRGSGNPASLST</sequence>
<feature type="compositionally biased region" description="Polar residues" evidence="1">
    <location>
        <begin position="925"/>
        <end position="941"/>
    </location>
</feature>
<name>A0A8H4P9A1_9HYPO</name>
<feature type="compositionally biased region" description="Basic and acidic residues" evidence="1">
    <location>
        <begin position="793"/>
        <end position="839"/>
    </location>
</feature>
<feature type="compositionally biased region" description="Low complexity" evidence="1">
    <location>
        <begin position="360"/>
        <end position="377"/>
    </location>
</feature>
<feature type="region of interest" description="Disordered" evidence="1">
    <location>
        <begin position="1385"/>
        <end position="1456"/>
    </location>
</feature>
<feature type="compositionally biased region" description="Basic and acidic residues" evidence="1">
    <location>
        <begin position="599"/>
        <end position="618"/>
    </location>
</feature>
<dbReference type="Proteomes" id="UP000554235">
    <property type="component" value="Unassembled WGS sequence"/>
</dbReference>
<accession>A0A8H4P9A1</accession>
<keyword evidence="3" id="KW-1185">Reference proteome</keyword>
<feature type="compositionally biased region" description="Basic and acidic residues" evidence="1">
    <location>
        <begin position="305"/>
        <end position="320"/>
    </location>
</feature>
<feature type="compositionally biased region" description="Pro residues" evidence="1">
    <location>
        <begin position="762"/>
        <end position="775"/>
    </location>
</feature>
<evidence type="ECO:0000256" key="1">
    <source>
        <dbReference type="SAM" id="MobiDB-lite"/>
    </source>
</evidence>
<reference evidence="2 3" key="1">
    <citation type="submission" date="2020-01" db="EMBL/GenBank/DDBJ databases">
        <title>Identification and distribution of gene clusters putatively required for synthesis of sphingolipid metabolism inhibitors in phylogenetically diverse species of the filamentous fungus Fusarium.</title>
        <authorList>
            <person name="Kim H.-S."/>
            <person name="Busman M."/>
            <person name="Brown D.W."/>
            <person name="Divon H."/>
            <person name="Uhlig S."/>
            <person name="Proctor R.H."/>
        </authorList>
    </citation>
    <scope>NUCLEOTIDE SEQUENCE [LARGE SCALE GENOMIC DNA]</scope>
    <source>
        <strain evidence="2 3">NRRL 20459</strain>
    </source>
</reference>
<proteinExistence type="predicted"/>
<feature type="compositionally biased region" description="Basic residues" evidence="1">
    <location>
        <begin position="1392"/>
        <end position="1404"/>
    </location>
</feature>
<feature type="region of interest" description="Disordered" evidence="1">
    <location>
        <begin position="1033"/>
        <end position="1299"/>
    </location>
</feature>
<feature type="compositionally biased region" description="Basic and acidic residues" evidence="1">
    <location>
        <begin position="279"/>
        <end position="292"/>
    </location>
</feature>
<gene>
    <name evidence="2" type="ORF">FALBO_9146</name>
</gene>
<comment type="caution">
    <text evidence="2">The sequence shown here is derived from an EMBL/GenBank/DDBJ whole genome shotgun (WGS) entry which is preliminary data.</text>
</comment>
<feature type="region of interest" description="Disordered" evidence="1">
    <location>
        <begin position="793"/>
        <end position="1013"/>
    </location>
</feature>
<dbReference type="InterPro" id="IPR019727">
    <property type="entry name" value="ATP_synth_F0_fsu_mt_fun"/>
</dbReference>
<evidence type="ECO:0008006" key="4">
    <source>
        <dbReference type="Google" id="ProtNLM"/>
    </source>
</evidence>
<feature type="compositionally biased region" description="Low complexity" evidence="1">
    <location>
        <begin position="883"/>
        <end position="894"/>
    </location>
</feature>
<dbReference type="EMBL" id="JAADYS010001251">
    <property type="protein sequence ID" value="KAF4464040.1"/>
    <property type="molecule type" value="Genomic_DNA"/>
</dbReference>
<feature type="compositionally biased region" description="Basic and acidic residues" evidence="1">
    <location>
        <begin position="425"/>
        <end position="436"/>
    </location>
</feature>
<feature type="compositionally biased region" description="Low complexity" evidence="1">
    <location>
        <begin position="293"/>
        <end position="303"/>
    </location>
</feature>